<dbReference type="InterPro" id="IPR033469">
    <property type="entry name" value="CYTH-like_dom_sf"/>
</dbReference>
<dbReference type="PROSITE" id="PS51707">
    <property type="entry name" value="CYTH"/>
    <property type="match status" value="1"/>
</dbReference>
<dbReference type="SMART" id="SM00880">
    <property type="entry name" value="CHAD"/>
    <property type="match status" value="1"/>
</dbReference>
<dbReference type="Gene3D" id="2.40.320.10">
    <property type="entry name" value="Hypothetical Protein Pfu-838710-001"/>
    <property type="match status" value="1"/>
</dbReference>
<protein>
    <submittedName>
        <fullName evidence="3">CYTH and CHAD domain-containing protein</fullName>
    </submittedName>
</protein>
<proteinExistence type="predicted"/>
<gene>
    <name evidence="3" type="ORF">GCM10023225_03950</name>
</gene>
<dbReference type="Pfam" id="PF01928">
    <property type="entry name" value="CYTH"/>
    <property type="match status" value="1"/>
</dbReference>
<sequence length="518" mass="55549">MPDLHRELEAKYDLDDTSELPDLAGPLTQALGTTVVEGAVAEHVLEATYFDTADHALAAARITLRRRKGGTDAGWHLKLPAPDGARQEVRLPLGRATRTVPAPLRALAWTRTRGAALVPVATITTHRSVRTLLDPDARVLAEVADDRVEARRMLPLAGSGSAVTAPQTWRELEVELVDGDADVLAAAADVLAAHGVRPAATGSKLARVLGDAVPQPAPRKALTPRSGAGAVVLAHVAAQVEAIAAQDPQVRLDAPDSIHKMRVATRRLRSALKTFRPLFREEVTRPLREELKWLAAELGAARDAEVMRERLLRAVAAEDPALLLGPAGQGIDAPLSQAYADAHRAVVAGLDGERYRALLGQLHAFVAEPPFTGRARRRAREVLPGRVAKSWKQLAGLVERAGAAPAGPERDVLLHEARKAAKQVRYAAEALSGVFGADATALAGAAEAVQEVLGEHQDSVVTRQRLRELAAATDSPAAAFALGRLHALEDAHGERTEHRFAEVWARASHRSLRRWLAR</sequence>
<feature type="domain" description="CHAD" evidence="2">
    <location>
        <begin position="225"/>
        <end position="509"/>
    </location>
</feature>
<dbReference type="Pfam" id="PF05235">
    <property type="entry name" value="CHAD"/>
    <property type="match status" value="1"/>
</dbReference>
<dbReference type="InterPro" id="IPR023577">
    <property type="entry name" value="CYTH_domain"/>
</dbReference>
<evidence type="ECO:0000259" key="2">
    <source>
        <dbReference type="PROSITE" id="PS51708"/>
    </source>
</evidence>
<evidence type="ECO:0000313" key="3">
    <source>
        <dbReference type="EMBL" id="GAA4963896.1"/>
    </source>
</evidence>
<dbReference type="InterPro" id="IPR007899">
    <property type="entry name" value="CHAD_dom"/>
</dbReference>
<evidence type="ECO:0000259" key="1">
    <source>
        <dbReference type="PROSITE" id="PS51707"/>
    </source>
</evidence>
<organism evidence="3 4">
    <name type="scientific">Kineococcus glutinatus</name>
    <dbReference type="NCBI Taxonomy" id="1070872"/>
    <lineage>
        <taxon>Bacteria</taxon>
        <taxon>Bacillati</taxon>
        <taxon>Actinomycetota</taxon>
        <taxon>Actinomycetes</taxon>
        <taxon>Kineosporiales</taxon>
        <taxon>Kineosporiaceae</taxon>
        <taxon>Kineococcus</taxon>
    </lineage>
</organism>
<dbReference type="Gene3D" id="1.40.20.10">
    <property type="entry name" value="CHAD domain"/>
    <property type="match status" value="1"/>
</dbReference>
<evidence type="ECO:0000313" key="4">
    <source>
        <dbReference type="Proteomes" id="UP001501195"/>
    </source>
</evidence>
<dbReference type="PANTHER" id="PTHR39339:SF1">
    <property type="entry name" value="CHAD DOMAIN-CONTAINING PROTEIN"/>
    <property type="match status" value="1"/>
</dbReference>
<dbReference type="Proteomes" id="UP001501195">
    <property type="component" value="Unassembled WGS sequence"/>
</dbReference>
<dbReference type="RefSeq" id="WP_345710635.1">
    <property type="nucleotide sequence ID" value="NZ_BAABIL010000041.1"/>
</dbReference>
<dbReference type="SUPFAM" id="SSF55154">
    <property type="entry name" value="CYTH-like phosphatases"/>
    <property type="match status" value="1"/>
</dbReference>
<comment type="caution">
    <text evidence="3">The sequence shown here is derived from an EMBL/GenBank/DDBJ whole genome shotgun (WGS) entry which is preliminary data.</text>
</comment>
<dbReference type="PANTHER" id="PTHR39339">
    <property type="entry name" value="SLR1444 PROTEIN"/>
    <property type="match status" value="1"/>
</dbReference>
<reference evidence="4" key="1">
    <citation type="journal article" date="2019" name="Int. J. Syst. Evol. Microbiol.">
        <title>The Global Catalogue of Microorganisms (GCM) 10K type strain sequencing project: providing services to taxonomists for standard genome sequencing and annotation.</title>
        <authorList>
            <consortium name="The Broad Institute Genomics Platform"/>
            <consortium name="The Broad Institute Genome Sequencing Center for Infectious Disease"/>
            <person name="Wu L."/>
            <person name="Ma J."/>
        </authorList>
    </citation>
    <scope>NUCLEOTIDE SEQUENCE [LARGE SCALE GENOMIC DNA]</scope>
    <source>
        <strain evidence="4">JCM 18126</strain>
    </source>
</reference>
<dbReference type="PROSITE" id="PS51708">
    <property type="entry name" value="CHAD"/>
    <property type="match status" value="1"/>
</dbReference>
<feature type="domain" description="CYTH" evidence="1">
    <location>
        <begin position="5"/>
        <end position="215"/>
    </location>
</feature>
<dbReference type="EMBL" id="BAABIL010000041">
    <property type="protein sequence ID" value="GAA4963896.1"/>
    <property type="molecule type" value="Genomic_DNA"/>
</dbReference>
<keyword evidence="4" id="KW-1185">Reference proteome</keyword>
<dbReference type="InterPro" id="IPR038186">
    <property type="entry name" value="CHAD_dom_sf"/>
</dbReference>
<dbReference type="CDD" id="cd07374">
    <property type="entry name" value="CYTH-like_Pase"/>
    <property type="match status" value="1"/>
</dbReference>
<dbReference type="SMART" id="SM01118">
    <property type="entry name" value="CYTH"/>
    <property type="match status" value="1"/>
</dbReference>
<name>A0ABP9H8S1_9ACTN</name>
<accession>A0ABP9H8S1</accession>